<dbReference type="HOGENOM" id="CLU_008891_5_1_1"/>
<dbReference type="AlphaFoldDB" id="J9DGL1"/>
<reference evidence="9" key="2">
    <citation type="submission" date="2015-07" db="EMBL/GenBank/DDBJ databases">
        <title>Contrasting host-pathogen interactions and genome evolution in two generalist and specialist microsporidian pathogens of mosquitoes.</title>
        <authorList>
            <consortium name="The Broad Institute Genomics Platform"/>
            <consortium name="The Broad Institute Genome Sequencing Center for Infectious Disease"/>
            <person name="Cuomo C.A."/>
            <person name="Sanscrainte N.D."/>
            <person name="Goldberg J.M."/>
            <person name="Heiman D."/>
            <person name="Young S."/>
            <person name="Zeng Q."/>
            <person name="Becnel J.J."/>
            <person name="Birren B.W."/>
        </authorList>
    </citation>
    <scope>NUCLEOTIDE SEQUENCE [LARGE SCALE GENOMIC DNA]</scope>
    <source>
        <strain evidence="9">USNM 41457</strain>
    </source>
</reference>
<accession>J9DGL1</accession>
<dbReference type="InterPro" id="IPR027413">
    <property type="entry name" value="GROEL-like_equatorial_sf"/>
</dbReference>
<keyword evidence="4 7" id="KW-0547">Nucleotide-binding</keyword>
<dbReference type="InterPro" id="IPR027410">
    <property type="entry name" value="TCP-1-like_intermed_sf"/>
</dbReference>
<sequence length="540" mass="60003">MTELSLEQLHINGTISKGSSLTSEITSKVINLFKPVSTSFGPLGLDKMIINGIGDVTTTNDGATLVSNLFVTDPFQKMIVNLANQQDKEVGDGTTTVVLLACELIRTGNLLKKTLSTNVIIQGFKIAYRECVKFIKLRQKDVGKLDQKVLQNIVKTTIRSKIIGQEIDFFSDLISSCFVKNSVVEPRVFKSFGGSMVDSAIFDGFLVNCRPEKSSENHGENTLKLKGGVKFVCIDFELQKTKMPLNVNVDLKDVREVENVRKAEENITKEKLDAIIKSNVHVVLTTKGADDMSLRILDQHSIMVIKRCKLEDLEEMCKIFGIPLIRTLSDLSGNNSLTENMIGTTEFVKILDFEENKVMVQFHSKKAAAIVLKGSNEQLLDEMERSVHDALCILKRTKESKFVVASGGAIECALFLYLQDFIASISSREHVSISKYAEALLTLPRLIAENAGLDSDKVLAEILQVQSKLNDLNKNECFDFGMDLTDEYLVKNNMERGIFEPAVVKIKAIRAATEAAISVLRIDEMIVLNPEKKPIADECH</sequence>
<evidence type="ECO:0000256" key="1">
    <source>
        <dbReference type="ARBA" id="ARBA00002912"/>
    </source>
</evidence>
<reference evidence="8 9" key="1">
    <citation type="submission" date="2011-08" db="EMBL/GenBank/DDBJ databases">
        <authorList>
            <person name="Liu Z.J."/>
            <person name="Shi F.L."/>
            <person name="Lu J.Q."/>
            <person name="Li M."/>
            <person name="Wang Z.L."/>
        </authorList>
    </citation>
    <scope>NUCLEOTIDE SEQUENCE [LARGE SCALE GENOMIC DNA]</scope>
    <source>
        <strain evidence="8 9">USNM 41457</strain>
    </source>
</reference>
<dbReference type="Pfam" id="PF00118">
    <property type="entry name" value="Cpn60_TCP1"/>
    <property type="match status" value="1"/>
</dbReference>
<dbReference type="GO" id="GO:0051082">
    <property type="term" value="F:unfolded protein binding"/>
    <property type="evidence" value="ECO:0007669"/>
    <property type="project" value="EnsemblFungi"/>
</dbReference>
<dbReference type="PROSITE" id="PS00995">
    <property type="entry name" value="TCP1_3"/>
    <property type="match status" value="1"/>
</dbReference>
<dbReference type="Gene3D" id="3.30.260.10">
    <property type="entry name" value="TCP-1-like chaperonin intermediate domain"/>
    <property type="match status" value="1"/>
</dbReference>
<keyword evidence="6 7" id="KW-0143">Chaperone</keyword>
<comment type="similarity">
    <text evidence="2 7">Belongs to the TCP-1 chaperonin family.</text>
</comment>
<keyword evidence="5 7" id="KW-0067">ATP-binding</keyword>
<dbReference type="SUPFAM" id="SSF52029">
    <property type="entry name" value="GroEL apical domain-like"/>
    <property type="match status" value="1"/>
</dbReference>
<dbReference type="GO" id="GO:0005832">
    <property type="term" value="C:chaperonin-containing T-complex"/>
    <property type="evidence" value="ECO:0007669"/>
    <property type="project" value="EnsemblFungi"/>
</dbReference>
<dbReference type="VEuPathDB" id="MicrosporidiaDB:EDEG_03737"/>
<dbReference type="SUPFAM" id="SSF54849">
    <property type="entry name" value="GroEL-intermediate domain like"/>
    <property type="match status" value="1"/>
</dbReference>
<evidence type="ECO:0000256" key="4">
    <source>
        <dbReference type="ARBA" id="ARBA00022741"/>
    </source>
</evidence>
<dbReference type="Proteomes" id="UP000003163">
    <property type="component" value="Unassembled WGS sequence"/>
</dbReference>
<dbReference type="Gene3D" id="1.10.560.10">
    <property type="entry name" value="GroEL-like equatorial domain"/>
    <property type="match status" value="1"/>
</dbReference>
<dbReference type="GO" id="GO:0140662">
    <property type="term" value="F:ATP-dependent protein folding chaperone"/>
    <property type="evidence" value="ECO:0007669"/>
    <property type="project" value="InterPro"/>
</dbReference>
<evidence type="ECO:0000313" key="8">
    <source>
        <dbReference type="EMBL" id="EJW01740.1"/>
    </source>
</evidence>
<dbReference type="GO" id="GO:0016887">
    <property type="term" value="F:ATP hydrolysis activity"/>
    <property type="evidence" value="ECO:0007669"/>
    <property type="project" value="InterPro"/>
</dbReference>
<dbReference type="InterPro" id="IPR027409">
    <property type="entry name" value="GroEL-like_apical_dom_sf"/>
</dbReference>
<dbReference type="OrthoDB" id="10248520at2759"/>
<comment type="function">
    <text evidence="1">Molecular chaperone; assists the folding of proteins upon ATP hydrolysis.</text>
</comment>
<dbReference type="Gene3D" id="3.50.7.10">
    <property type="entry name" value="GroEL"/>
    <property type="match status" value="1"/>
</dbReference>
<organism evidence="8 9">
    <name type="scientific">Edhazardia aedis (strain USNM 41457)</name>
    <name type="common">Microsporidian parasite</name>
    <dbReference type="NCBI Taxonomy" id="1003232"/>
    <lineage>
        <taxon>Eukaryota</taxon>
        <taxon>Fungi</taxon>
        <taxon>Fungi incertae sedis</taxon>
        <taxon>Microsporidia</taxon>
        <taxon>Edhazardia</taxon>
    </lineage>
</organism>
<dbReference type="OMA" id="RGPNDYQ"/>
<protein>
    <recommendedName>
        <fullName evidence="10">T-complex protein 1, alpha subunit</fullName>
    </recommendedName>
</protein>
<keyword evidence="9" id="KW-1185">Reference proteome</keyword>
<dbReference type="PRINTS" id="PR00304">
    <property type="entry name" value="TCOMPLEXTCP1"/>
</dbReference>
<evidence type="ECO:0000256" key="6">
    <source>
        <dbReference type="ARBA" id="ARBA00023186"/>
    </source>
</evidence>
<evidence type="ECO:0000256" key="2">
    <source>
        <dbReference type="ARBA" id="ARBA00008020"/>
    </source>
</evidence>
<dbReference type="FunCoup" id="J9DGL1">
    <property type="interactions" value="310"/>
</dbReference>
<evidence type="ECO:0000256" key="7">
    <source>
        <dbReference type="RuleBase" id="RU004187"/>
    </source>
</evidence>
<dbReference type="EMBL" id="AFBI03000116">
    <property type="protein sequence ID" value="EJW01740.1"/>
    <property type="molecule type" value="Genomic_DNA"/>
</dbReference>
<comment type="caution">
    <text evidence="8">The sequence shown here is derived from an EMBL/GenBank/DDBJ whole genome shotgun (WGS) entry which is preliminary data.</text>
</comment>
<dbReference type="InterPro" id="IPR002423">
    <property type="entry name" value="Cpn60/GroEL/TCP-1"/>
</dbReference>
<dbReference type="GO" id="GO:0005524">
    <property type="term" value="F:ATP binding"/>
    <property type="evidence" value="ECO:0007669"/>
    <property type="project" value="UniProtKB-KW"/>
</dbReference>
<dbReference type="InterPro" id="IPR017998">
    <property type="entry name" value="Chaperone_TCP-1"/>
</dbReference>
<evidence type="ECO:0000256" key="5">
    <source>
        <dbReference type="ARBA" id="ARBA00022840"/>
    </source>
</evidence>
<dbReference type="PANTHER" id="PTHR11353">
    <property type="entry name" value="CHAPERONIN"/>
    <property type="match status" value="1"/>
</dbReference>
<evidence type="ECO:0008006" key="10">
    <source>
        <dbReference type="Google" id="ProtNLM"/>
    </source>
</evidence>
<comment type="subunit">
    <text evidence="3">Component of the T-complex protein 1 (TCP1) complex.</text>
</comment>
<gene>
    <name evidence="8" type="ORF">EDEG_03737</name>
</gene>
<evidence type="ECO:0000313" key="9">
    <source>
        <dbReference type="Proteomes" id="UP000003163"/>
    </source>
</evidence>
<dbReference type="STRING" id="1003232.J9DGL1"/>
<dbReference type="SUPFAM" id="SSF48592">
    <property type="entry name" value="GroEL equatorial domain-like"/>
    <property type="match status" value="1"/>
</dbReference>
<evidence type="ECO:0000256" key="3">
    <source>
        <dbReference type="ARBA" id="ARBA00011381"/>
    </source>
</evidence>
<dbReference type="InterPro" id="IPR002194">
    <property type="entry name" value="Chaperonin_TCP-1_CS"/>
</dbReference>
<dbReference type="InParanoid" id="J9DGL1"/>
<proteinExistence type="inferred from homology"/>
<name>J9DGL1_EDHAE</name>